<accession>A0A9D4EBB4</accession>
<dbReference type="Gene3D" id="3.40.50.300">
    <property type="entry name" value="P-loop containing nucleotide triphosphate hydrolases"/>
    <property type="match status" value="1"/>
</dbReference>
<dbReference type="InterPro" id="IPR027417">
    <property type="entry name" value="P-loop_NTPase"/>
</dbReference>
<protein>
    <recommendedName>
        <fullName evidence="3">AIG1-type G domain-containing protein</fullName>
    </recommendedName>
</protein>
<evidence type="ECO:0000256" key="1">
    <source>
        <dbReference type="ARBA" id="ARBA00008535"/>
    </source>
</evidence>
<reference evidence="4" key="2">
    <citation type="submission" date="2020-11" db="EMBL/GenBank/DDBJ databases">
        <authorList>
            <person name="McCartney M.A."/>
            <person name="Auch B."/>
            <person name="Kono T."/>
            <person name="Mallez S."/>
            <person name="Becker A."/>
            <person name="Gohl D.M."/>
            <person name="Silverstein K.A.T."/>
            <person name="Koren S."/>
            <person name="Bechman K.B."/>
            <person name="Herman A."/>
            <person name="Abrahante J.E."/>
            <person name="Garbe J."/>
        </authorList>
    </citation>
    <scope>NUCLEOTIDE SEQUENCE</scope>
    <source>
        <strain evidence="4">Duluth1</strain>
        <tissue evidence="4">Whole animal</tissue>
    </source>
</reference>
<dbReference type="Proteomes" id="UP000828390">
    <property type="component" value="Unassembled WGS sequence"/>
</dbReference>
<dbReference type="InterPro" id="IPR006703">
    <property type="entry name" value="G_AIG1"/>
</dbReference>
<reference evidence="4" key="1">
    <citation type="journal article" date="2019" name="bioRxiv">
        <title>The Genome of the Zebra Mussel, Dreissena polymorpha: A Resource for Invasive Species Research.</title>
        <authorList>
            <person name="McCartney M.A."/>
            <person name="Auch B."/>
            <person name="Kono T."/>
            <person name="Mallez S."/>
            <person name="Zhang Y."/>
            <person name="Obille A."/>
            <person name="Becker A."/>
            <person name="Abrahante J.E."/>
            <person name="Garbe J."/>
            <person name="Badalamenti J.P."/>
            <person name="Herman A."/>
            <person name="Mangelson H."/>
            <person name="Liachko I."/>
            <person name="Sullivan S."/>
            <person name="Sone E.D."/>
            <person name="Koren S."/>
            <person name="Silverstein K.A.T."/>
            <person name="Beckman K.B."/>
            <person name="Gohl D.M."/>
        </authorList>
    </citation>
    <scope>NUCLEOTIDE SEQUENCE</scope>
    <source>
        <strain evidence="4">Duluth1</strain>
        <tissue evidence="4">Whole animal</tissue>
    </source>
</reference>
<proteinExistence type="inferred from homology"/>
<keyword evidence="2" id="KW-0547">Nucleotide-binding</keyword>
<gene>
    <name evidence="4" type="ORF">DPMN_177605</name>
</gene>
<comment type="caution">
    <text evidence="4">The sequence shown here is derived from an EMBL/GenBank/DDBJ whole genome shotgun (WGS) entry which is preliminary data.</text>
</comment>
<evidence type="ECO:0000313" key="4">
    <source>
        <dbReference type="EMBL" id="KAH3776188.1"/>
    </source>
</evidence>
<dbReference type="GO" id="GO:0005525">
    <property type="term" value="F:GTP binding"/>
    <property type="evidence" value="ECO:0007669"/>
    <property type="project" value="InterPro"/>
</dbReference>
<evidence type="ECO:0000259" key="3">
    <source>
        <dbReference type="Pfam" id="PF04548"/>
    </source>
</evidence>
<name>A0A9D4EBB4_DREPO</name>
<sequence>MRNGRPIEIVDSPGFADTSKGIDYVNDNLVEDVYQTLPGFNASVFNLSPDRFTDELVNTVNLFFDFFGEVVGTFSFILFTHIKSKEKLNEYITKRENPNELCAGSFALDRKVRKQGHLHRH</sequence>
<dbReference type="AlphaFoldDB" id="A0A9D4EBB4"/>
<keyword evidence="5" id="KW-1185">Reference proteome</keyword>
<evidence type="ECO:0000256" key="2">
    <source>
        <dbReference type="ARBA" id="ARBA00022741"/>
    </source>
</evidence>
<dbReference type="Pfam" id="PF04548">
    <property type="entry name" value="AIG1"/>
    <property type="match status" value="1"/>
</dbReference>
<organism evidence="4 5">
    <name type="scientific">Dreissena polymorpha</name>
    <name type="common">Zebra mussel</name>
    <name type="synonym">Mytilus polymorpha</name>
    <dbReference type="NCBI Taxonomy" id="45954"/>
    <lineage>
        <taxon>Eukaryota</taxon>
        <taxon>Metazoa</taxon>
        <taxon>Spiralia</taxon>
        <taxon>Lophotrochozoa</taxon>
        <taxon>Mollusca</taxon>
        <taxon>Bivalvia</taxon>
        <taxon>Autobranchia</taxon>
        <taxon>Heteroconchia</taxon>
        <taxon>Euheterodonta</taxon>
        <taxon>Imparidentia</taxon>
        <taxon>Neoheterodontei</taxon>
        <taxon>Myida</taxon>
        <taxon>Dreissenoidea</taxon>
        <taxon>Dreissenidae</taxon>
        <taxon>Dreissena</taxon>
    </lineage>
</organism>
<evidence type="ECO:0000313" key="5">
    <source>
        <dbReference type="Proteomes" id="UP000828390"/>
    </source>
</evidence>
<comment type="similarity">
    <text evidence="1">Belongs to the TRAFAC class TrmE-Era-EngA-EngB-Septin-like GTPase superfamily. AIG1/Toc34/Toc159-like paraseptin GTPase family. IAN subfamily.</text>
</comment>
<feature type="domain" description="AIG1-type G" evidence="3">
    <location>
        <begin position="2"/>
        <end position="97"/>
    </location>
</feature>
<dbReference type="SUPFAM" id="SSF52540">
    <property type="entry name" value="P-loop containing nucleoside triphosphate hydrolases"/>
    <property type="match status" value="1"/>
</dbReference>
<dbReference type="EMBL" id="JAIWYP010000009">
    <property type="protein sequence ID" value="KAH3776188.1"/>
    <property type="molecule type" value="Genomic_DNA"/>
</dbReference>